<keyword evidence="2" id="KW-0489">Methyltransferase</keyword>
<dbReference type="InterPro" id="IPR029063">
    <property type="entry name" value="SAM-dependent_MTases_sf"/>
</dbReference>
<evidence type="ECO:0000259" key="1">
    <source>
        <dbReference type="PROSITE" id="PS51613"/>
    </source>
</evidence>
<dbReference type="SUPFAM" id="SSF53335">
    <property type="entry name" value="S-adenosyl-L-methionine-dependent methyltransferases"/>
    <property type="match status" value="1"/>
</dbReference>
<reference evidence="2" key="1">
    <citation type="journal article" date="2019" name="MBio">
        <title>Virus Genomes from Deep Sea Sediments Expand the Ocean Megavirome and Support Independent Origins of Viral Gigantism.</title>
        <authorList>
            <person name="Backstrom D."/>
            <person name="Yutin N."/>
            <person name="Jorgensen S.L."/>
            <person name="Dharamshi J."/>
            <person name="Homa F."/>
            <person name="Zaremba-Niedwiedzka K."/>
            <person name="Spang A."/>
            <person name="Wolf Y.I."/>
            <person name="Koonin E.V."/>
            <person name="Ettema T.J."/>
        </authorList>
    </citation>
    <scope>NUCLEOTIDE SEQUENCE</scope>
</reference>
<dbReference type="PANTHER" id="PTHR16121">
    <property type="entry name" value="CAP-SPECIFIC MRNA (NUCLEOSIDE-2'-O-)-METHYLTRANSFERASE 1-RELATED"/>
    <property type="match status" value="1"/>
</dbReference>
<dbReference type="InterPro" id="IPR002877">
    <property type="entry name" value="RNA_MeTrfase_FtsJ_dom"/>
</dbReference>
<sequence length="383" mass="44117">MDPTINFCKLHSSFEIKTDISIVKKEVEIFIWKEDISYFEEDIIFSEKDPEFYNDIIDLEKYNRLKIIKNTYDNDNFIRIRNVTNPFEDIGKSIFMNRAGVKIANIDSIFSVSSDDYSLLNQKSSKQNFIFCDIAGAPGAFTQYLQWRIPNSKGIGISIKSKIKWNEKLLNINNFEIYYGDSNSGDLLIESENFIKYIFEKFPDGIDLALADGGFEVVGEEERQEVLSISLILSEILIGLEVTKKGGNFFCKIFDTFTKPMLDLLFILSISFNKIVIFKPMSSRPANSERYVVCLERNNNRNVIQILKKIFKDDNFKKLMLHSIISKIPDTFINYIKDINNLSLNNQISAGERIIKSMGGLDVDIPKFNLNRALIVWNIPGNK</sequence>
<evidence type="ECO:0000313" key="2">
    <source>
        <dbReference type="EMBL" id="QBK90564.1"/>
    </source>
</evidence>
<dbReference type="GO" id="GO:0004483">
    <property type="term" value="F:methyltransferase cap1 activity"/>
    <property type="evidence" value="ECO:0007669"/>
    <property type="project" value="TreeGrafter"/>
</dbReference>
<dbReference type="InterPro" id="IPR050851">
    <property type="entry name" value="mRNA_Cap_2O-Ribose_MeTrfase"/>
</dbReference>
<gene>
    <name evidence="2" type="ORF">LCPAC104_00600</name>
</gene>
<dbReference type="GO" id="GO:0032259">
    <property type="term" value="P:methylation"/>
    <property type="evidence" value="ECO:0007669"/>
    <property type="project" value="UniProtKB-KW"/>
</dbReference>
<dbReference type="EMBL" id="MK500494">
    <property type="protein sequence ID" value="QBK90564.1"/>
    <property type="molecule type" value="Genomic_DNA"/>
</dbReference>
<dbReference type="InterPro" id="IPR025816">
    <property type="entry name" value="RrmJ-type_MeTrfase"/>
</dbReference>
<dbReference type="Gene3D" id="3.40.50.12760">
    <property type="match status" value="1"/>
</dbReference>
<accession>A0A481Z3Y3</accession>
<protein>
    <submittedName>
        <fullName evidence="2">FtsJ-like methyltransferase</fullName>
    </submittedName>
</protein>
<dbReference type="PANTHER" id="PTHR16121:SF0">
    <property type="entry name" value="CAP-SPECIFIC MRNA (NUCLEOSIDE-2'-O-)-METHYLTRANSFERASE 1"/>
    <property type="match status" value="1"/>
</dbReference>
<proteinExistence type="predicted"/>
<name>A0A481Z3Y3_9VIRU</name>
<organism evidence="2">
    <name type="scientific">Pithovirus LCPAC104</name>
    <dbReference type="NCBI Taxonomy" id="2506589"/>
    <lineage>
        <taxon>Viruses</taxon>
        <taxon>Pithoviruses</taxon>
    </lineage>
</organism>
<dbReference type="GO" id="GO:0006370">
    <property type="term" value="P:7-methylguanosine mRNA capping"/>
    <property type="evidence" value="ECO:0007669"/>
    <property type="project" value="UniProtKB-ARBA"/>
</dbReference>
<dbReference type="PROSITE" id="PS51613">
    <property type="entry name" value="SAM_MT_RRMJ"/>
    <property type="match status" value="1"/>
</dbReference>
<dbReference type="Pfam" id="PF01728">
    <property type="entry name" value="FtsJ"/>
    <property type="match status" value="1"/>
</dbReference>
<feature type="domain" description="RrmJ-type SAM-dependent 2'-O-MTase" evidence="1">
    <location>
        <begin position="94"/>
        <end position="298"/>
    </location>
</feature>
<keyword evidence="2" id="KW-0808">Transferase</keyword>